<keyword evidence="2" id="KW-0677">Repeat</keyword>
<comment type="caution">
    <text evidence="9">The sequence shown here is derived from an EMBL/GenBank/DDBJ whole genome shotgun (WGS) entry which is preliminary data.</text>
</comment>
<dbReference type="Proteomes" id="UP000653305">
    <property type="component" value="Unassembled WGS sequence"/>
</dbReference>
<dbReference type="Pfam" id="PF18052">
    <property type="entry name" value="Rx_N"/>
    <property type="match status" value="1"/>
</dbReference>
<dbReference type="Gene3D" id="1.20.5.4130">
    <property type="match status" value="1"/>
</dbReference>
<dbReference type="InterPro" id="IPR027417">
    <property type="entry name" value="P-loop_NTPase"/>
</dbReference>
<keyword evidence="3" id="KW-0547">Nucleotide-binding</keyword>
<evidence type="ECO:0000256" key="4">
    <source>
        <dbReference type="ARBA" id="ARBA00022821"/>
    </source>
</evidence>
<dbReference type="GO" id="GO:0006952">
    <property type="term" value="P:defense response"/>
    <property type="evidence" value="ECO:0007669"/>
    <property type="project" value="UniProtKB-KW"/>
</dbReference>
<dbReference type="SUPFAM" id="SSF52540">
    <property type="entry name" value="P-loop containing nucleoside triphosphate hydrolases"/>
    <property type="match status" value="1"/>
</dbReference>
<dbReference type="GO" id="GO:0051707">
    <property type="term" value="P:response to other organism"/>
    <property type="evidence" value="ECO:0007669"/>
    <property type="project" value="UniProtKB-ARBA"/>
</dbReference>
<feature type="domain" description="R13L1/DRL21-like LRR repeat region" evidence="8">
    <location>
        <begin position="504"/>
        <end position="625"/>
    </location>
</feature>
<accession>A0A830D2Y4</accession>
<dbReference type="InterPro" id="IPR056789">
    <property type="entry name" value="LRR_R13L1-DRL21"/>
</dbReference>
<keyword evidence="1" id="KW-0433">Leucine-rich repeat</keyword>
<feature type="domain" description="Disease resistance N-terminal" evidence="7">
    <location>
        <begin position="10"/>
        <end position="98"/>
    </location>
</feature>
<evidence type="ECO:0000259" key="6">
    <source>
        <dbReference type="Pfam" id="PF00931"/>
    </source>
</evidence>
<reference evidence="9" key="1">
    <citation type="submission" date="2020-07" db="EMBL/GenBank/DDBJ databases">
        <title>Ethylene signaling mediates host invasion by parasitic plants.</title>
        <authorList>
            <person name="Yoshida S."/>
        </authorList>
    </citation>
    <scope>NUCLEOTIDE SEQUENCE</scope>
    <source>
        <strain evidence="9">Okayama</strain>
    </source>
</reference>
<dbReference type="EMBL" id="BMAC01000775">
    <property type="protein sequence ID" value="GFQ02795.1"/>
    <property type="molecule type" value="Genomic_DNA"/>
</dbReference>
<evidence type="ECO:0000259" key="7">
    <source>
        <dbReference type="Pfam" id="PF18052"/>
    </source>
</evidence>
<dbReference type="OrthoDB" id="1001875at2759"/>
<evidence type="ECO:0000256" key="2">
    <source>
        <dbReference type="ARBA" id="ARBA00022737"/>
    </source>
</evidence>
<dbReference type="PANTHER" id="PTHR36766">
    <property type="entry name" value="PLANT BROAD-SPECTRUM MILDEW RESISTANCE PROTEIN RPW8"/>
    <property type="match status" value="1"/>
</dbReference>
<dbReference type="Pfam" id="PF25019">
    <property type="entry name" value="LRR_R13L1-DRL21"/>
    <property type="match status" value="2"/>
</dbReference>
<evidence type="ECO:0000256" key="1">
    <source>
        <dbReference type="ARBA" id="ARBA00022614"/>
    </source>
</evidence>
<evidence type="ECO:0000256" key="3">
    <source>
        <dbReference type="ARBA" id="ARBA00022741"/>
    </source>
</evidence>
<dbReference type="Gene3D" id="3.40.50.300">
    <property type="entry name" value="P-loop containing nucleotide triphosphate hydrolases"/>
    <property type="match status" value="1"/>
</dbReference>
<dbReference type="InterPro" id="IPR032675">
    <property type="entry name" value="LRR_dom_sf"/>
</dbReference>
<evidence type="ECO:0000256" key="5">
    <source>
        <dbReference type="ARBA" id="ARBA00022840"/>
    </source>
</evidence>
<organism evidence="9 10">
    <name type="scientific">Phtheirospermum japonicum</name>
    <dbReference type="NCBI Taxonomy" id="374723"/>
    <lineage>
        <taxon>Eukaryota</taxon>
        <taxon>Viridiplantae</taxon>
        <taxon>Streptophyta</taxon>
        <taxon>Embryophyta</taxon>
        <taxon>Tracheophyta</taxon>
        <taxon>Spermatophyta</taxon>
        <taxon>Magnoliopsida</taxon>
        <taxon>eudicotyledons</taxon>
        <taxon>Gunneridae</taxon>
        <taxon>Pentapetalae</taxon>
        <taxon>asterids</taxon>
        <taxon>lamiids</taxon>
        <taxon>Lamiales</taxon>
        <taxon>Orobanchaceae</taxon>
        <taxon>Orobanchaceae incertae sedis</taxon>
        <taxon>Phtheirospermum</taxon>
    </lineage>
</organism>
<dbReference type="SUPFAM" id="SSF52058">
    <property type="entry name" value="L domain-like"/>
    <property type="match status" value="2"/>
</dbReference>
<evidence type="ECO:0000313" key="9">
    <source>
        <dbReference type="EMBL" id="GFQ02795.1"/>
    </source>
</evidence>
<proteinExistence type="predicted"/>
<keyword evidence="4" id="KW-0611">Plant defense</keyword>
<keyword evidence="5" id="KW-0067">ATP-binding</keyword>
<protein>
    <submittedName>
        <fullName evidence="9">Putative disease resistance protein rga3</fullName>
    </submittedName>
</protein>
<evidence type="ECO:0000259" key="8">
    <source>
        <dbReference type="Pfam" id="PF25019"/>
    </source>
</evidence>
<dbReference type="Pfam" id="PF00931">
    <property type="entry name" value="NB-ARC"/>
    <property type="match status" value="1"/>
</dbReference>
<dbReference type="AlphaFoldDB" id="A0A830D2Y4"/>
<sequence>MAEAAVGATIQVLLEHLLTLSKEQIGLLRNFKKDSKKLQKTISMVNDLLHDAEKRQVTDSAVKRWLRELEALAFEADNVFDDISYQLLSKEVGPAESKTLMKKVKSFFSCSSNDHSIAHRLQLGRRIKDINEMLKSINQQATELGLQTRIANAQPPVSEIPETDSFSADPVYGREYDVSMIVEKLITATPNPAEQVLSVLPIVGMGGLGKTTLARKVFGDEQIISHFGDNRVWVHVPRNFDVRNILKNILTSLKNEKFELETRQALLQKLQELLGTKRYLLVLDDVWDEDRDKWDSFVNSLSGISSATGNCMIVTTRSKVVASIAKIGRTHELGCLSGDECWSIIKAKAFINSGDISMEFETVGRNIAERCRGQERYVRTLFFSGKVYDIRFSDFKSLHTLTLLGEDIDELPDSIGELKHLRYLDISNTRIKYLSDSIGKQYHLQSLRAEMRYLQKLPESLSYLINLRHLHIFRNTALPPEIGKLTSLQTLPCFLVGEEKGFRISELGNLKDLKGKLEIHNLEKVRDKDEAMSADLVGKPGIYELKLVWDKSREGGEANDESVLEGLQPHPNIKGLEIFGFNGKRLPLWEGLNNLMKIKLTYCSGCEELPMLGHLPRLKSLCLDGLTNVKYIRSSFYGDIDPSVIVFPALERLELLDMPNLKEWDEVNEVVVFPRLEYLKVEGCRQLMRTPSHFPCLQELEIGGMESGLPLENICGIKLTTLTHLKIYDIGVECLPDGLFSNNHNLMKLEIWNCPKMTRLVPCLGGGGAPSLLRELVIGECRSLRELPDDLHSLNSLEVLQIFWCPDLKSIPYPISSGGGQRQGFTSLCLLQIYDCAGLTNLPIEMVESCALSLEWLTLNGLSSITNMGMVIGCLHRMTRLRVLEIKGVPELSSKDIIGSLSTNNSLQKLAMSPSSSWNNNVSFNEAVDAMLHHFISLRTLSLYGMEHWDSLPDQLQHLTSLEGLRLDDFGIEALPEWFGNISSLKRLYLLNCKKLRHLPSKQAMQRLSKLTELRIYECPLQLLKEKKRSNNNNNGLPQIVDSEWPKISHIPEVEVDGDRISSDSH</sequence>
<dbReference type="Gene3D" id="3.80.10.10">
    <property type="entry name" value="Ribonuclease Inhibitor"/>
    <property type="match status" value="2"/>
</dbReference>
<feature type="domain" description="R13L1/DRL21-like LRR repeat region" evidence="8">
    <location>
        <begin position="952"/>
        <end position="1019"/>
    </location>
</feature>
<evidence type="ECO:0000313" key="10">
    <source>
        <dbReference type="Proteomes" id="UP000653305"/>
    </source>
</evidence>
<dbReference type="PRINTS" id="PR00364">
    <property type="entry name" value="DISEASERSIST"/>
</dbReference>
<gene>
    <name evidence="9" type="ORF">PHJA_002423400</name>
</gene>
<dbReference type="InterPro" id="IPR002182">
    <property type="entry name" value="NB-ARC"/>
</dbReference>
<feature type="domain" description="NB-ARC" evidence="6">
    <location>
        <begin position="175"/>
        <end position="352"/>
    </location>
</feature>
<name>A0A830D2Y4_9LAMI</name>
<dbReference type="PANTHER" id="PTHR36766:SF70">
    <property type="entry name" value="DISEASE RESISTANCE PROTEIN RGA4"/>
    <property type="match status" value="1"/>
</dbReference>
<dbReference type="GO" id="GO:0043531">
    <property type="term" value="F:ADP binding"/>
    <property type="evidence" value="ECO:0007669"/>
    <property type="project" value="InterPro"/>
</dbReference>
<dbReference type="GO" id="GO:0005524">
    <property type="term" value="F:ATP binding"/>
    <property type="evidence" value="ECO:0007669"/>
    <property type="project" value="UniProtKB-KW"/>
</dbReference>
<dbReference type="InterPro" id="IPR041118">
    <property type="entry name" value="Rx_N"/>
</dbReference>
<keyword evidence="10" id="KW-1185">Reference proteome</keyword>